<accession>A0AAJ1MKC0</accession>
<evidence type="ECO:0008006" key="3">
    <source>
        <dbReference type="Google" id="ProtNLM"/>
    </source>
</evidence>
<sequence>MAKAIKVIGKFPKSNMKELYSNLTDDKFVKKHFPIKITIKAITERKNKTLVSAFNIKEWDQPSIVVYSVRDQNIELFHSNIPDDESEKVKNAWNTFFKTIK</sequence>
<protein>
    <recommendedName>
        <fullName evidence="3">DUF5655 domain-containing protein</fullName>
    </recommendedName>
</protein>
<evidence type="ECO:0000313" key="2">
    <source>
        <dbReference type="Proteomes" id="UP001221217"/>
    </source>
</evidence>
<name>A0AAJ1MKC0_9SPIO</name>
<dbReference type="AlphaFoldDB" id="A0AAJ1MKC0"/>
<reference evidence="1 2" key="1">
    <citation type="submission" date="2022-12" db="EMBL/GenBank/DDBJ databases">
        <title>Metagenome assembled genome from gulf of manar.</title>
        <authorList>
            <person name="Kohli P."/>
            <person name="Pk S."/>
            <person name="Venkata Ramana C."/>
            <person name="Sasikala C."/>
        </authorList>
    </citation>
    <scope>NUCLEOTIDE SEQUENCE [LARGE SCALE GENOMIC DNA]</scope>
    <source>
        <strain evidence="1">JB008</strain>
    </source>
</reference>
<organism evidence="1 2">
    <name type="scientific">Candidatus Thalassospirochaeta sargassi</name>
    <dbReference type="NCBI Taxonomy" id="3119039"/>
    <lineage>
        <taxon>Bacteria</taxon>
        <taxon>Pseudomonadati</taxon>
        <taxon>Spirochaetota</taxon>
        <taxon>Spirochaetia</taxon>
        <taxon>Spirochaetales</taxon>
        <taxon>Spirochaetaceae</taxon>
        <taxon>Candidatus Thalassospirochaeta</taxon>
    </lineage>
</organism>
<proteinExistence type="predicted"/>
<dbReference type="Proteomes" id="UP001221217">
    <property type="component" value="Unassembled WGS sequence"/>
</dbReference>
<dbReference type="EMBL" id="JAQQAL010000028">
    <property type="protein sequence ID" value="MDC7227537.1"/>
    <property type="molecule type" value="Genomic_DNA"/>
</dbReference>
<comment type="caution">
    <text evidence="1">The sequence shown here is derived from an EMBL/GenBank/DDBJ whole genome shotgun (WGS) entry which is preliminary data.</text>
</comment>
<gene>
    <name evidence="1" type="ORF">PQJ61_12300</name>
</gene>
<evidence type="ECO:0000313" key="1">
    <source>
        <dbReference type="EMBL" id="MDC7227537.1"/>
    </source>
</evidence>